<dbReference type="OMA" id="PFECNLD"/>
<accession>J7S688</accession>
<keyword evidence="2" id="KW-0809">Transit peptide</keyword>
<dbReference type="GO" id="GO:0005759">
    <property type="term" value="C:mitochondrial matrix"/>
    <property type="evidence" value="ECO:0007669"/>
    <property type="project" value="UniProtKB-SubCell"/>
</dbReference>
<keyword evidence="3" id="KW-0496">Mitochondrion</keyword>
<dbReference type="SUPFAM" id="SSF103025">
    <property type="entry name" value="Folate-binding domain"/>
    <property type="match status" value="1"/>
</dbReference>
<evidence type="ECO:0000256" key="3">
    <source>
        <dbReference type="ARBA" id="ARBA00023128"/>
    </source>
</evidence>
<reference evidence="6" key="2">
    <citation type="submission" date="2012-08" db="EMBL/GenBank/DDBJ databases">
        <title>Genome sequence of Kazachstania naganishii.</title>
        <authorList>
            <person name="Gordon J.L."/>
            <person name="Armisen D."/>
            <person name="Proux-Wera E."/>
            <person name="OhEigeartaigh S.S."/>
            <person name="Byrne K.P."/>
            <person name="Wolfe K.H."/>
        </authorList>
    </citation>
    <scope>NUCLEOTIDE SEQUENCE [LARGE SCALE GENOMIC DNA]</scope>
    <source>
        <strain evidence="6">ATCC MYA-139 / BCRC 22969 / CBS 8797 / CCRC 22969 / KCTC 17520 / NBRC 10181 / NCYC 3082</strain>
    </source>
</reference>
<evidence type="ECO:0000256" key="1">
    <source>
        <dbReference type="ARBA" id="ARBA00004305"/>
    </source>
</evidence>
<evidence type="ECO:0000256" key="2">
    <source>
        <dbReference type="ARBA" id="ARBA00022946"/>
    </source>
</evidence>
<proteinExistence type="inferred from homology"/>
<dbReference type="eggNOG" id="KOG2929">
    <property type="taxonomic scope" value="Eukaryota"/>
</dbReference>
<dbReference type="InterPro" id="IPR017703">
    <property type="entry name" value="YgfZ/GCV_T_CS"/>
</dbReference>
<dbReference type="RefSeq" id="XP_022464505.1">
    <property type="nucleotide sequence ID" value="XM_022607961.1"/>
</dbReference>
<dbReference type="KEGG" id="kng:KNAG_0D05210"/>
<keyword evidence="6" id="KW-1185">Reference proteome</keyword>
<dbReference type="Gene3D" id="3.30.1360.120">
    <property type="entry name" value="Probable tRNA modification gtpase trme, domain 1"/>
    <property type="match status" value="1"/>
</dbReference>
<dbReference type="InterPro" id="IPR027266">
    <property type="entry name" value="TrmE/GcvT-like"/>
</dbReference>
<dbReference type="STRING" id="1071383.J7S688"/>
<dbReference type="PANTHER" id="PTHR22602:SF0">
    <property type="entry name" value="TRANSFERASE CAF17, MITOCHONDRIAL-RELATED"/>
    <property type="match status" value="1"/>
</dbReference>
<dbReference type="GO" id="GO:0051604">
    <property type="term" value="P:protein maturation"/>
    <property type="evidence" value="ECO:0007669"/>
    <property type="project" value="EnsemblFungi"/>
</dbReference>
<dbReference type="GeneID" id="34525948"/>
<dbReference type="Proteomes" id="UP000006310">
    <property type="component" value="Chromosome 4"/>
</dbReference>
<comment type="similarity">
    <text evidence="4">Belongs to the GcvT family. CAF17/IBA57 subfamily.</text>
</comment>
<comment type="subcellular location">
    <subcellularLocation>
        <location evidence="1">Mitochondrion matrix</location>
    </subcellularLocation>
</comment>
<evidence type="ECO:0000313" key="6">
    <source>
        <dbReference type="Proteomes" id="UP000006310"/>
    </source>
</evidence>
<organism evidence="5 6">
    <name type="scientific">Huiozyma naganishii (strain ATCC MYA-139 / BCRC 22969 / CBS 8797 / KCTC 17520 / NBRC 10181 / NCYC 3082 / Yp74L-3)</name>
    <name type="common">Yeast</name>
    <name type="synonym">Kazachstania naganishii</name>
    <dbReference type="NCBI Taxonomy" id="1071383"/>
    <lineage>
        <taxon>Eukaryota</taxon>
        <taxon>Fungi</taxon>
        <taxon>Dikarya</taxon>
        <taxon>Ascomycota</taxon>
        <taxon>Saccharomycotina</taxon>
        <taxon>Saccharomycetes</taxon>
        <taxon>Saccharomycetales</taxon>
        <taxon>Saccharomycetaceae</taxon>
        <taxon>Huiozyma</taxon>
    </lineage>
</organism>
<dbReference type="EMBL" id="HE978317">
    <property type="protein sequence ID" value="CCK70259.1"/>
    <property type="molecule type" value="Genomic_DNA"/>
</dbReference>
<dbReference type="PANTHER" id="PTHR22602">
    <property type="entry name" value="TRANSFERASE CAF17, MITOCHONDRIAL-RELATED"/>
    <property type="match status" value="1"/>
</dbReference>
<evidence type="ECO:0000256" key="4">
    <source>
        <dbReference type="ARBA" id="ARBA00093447"/>
    </source>
</evidence>
<dbReference type="InterPro" id="IPR045179">
    <property type="entry name" value="YgfZ/GcvT"/>
</dbReference>
<dbReference type="AlphaFoldDB" id="J7S688"/>
<sequence>MILNGAARRLATQSMSKDGVFQFSKLSNKSFVKIWGPDTVKFLNGLLTTKLQPFFLKKNLTTISANDTSQDKSLYFPVDKTNWGVYQEKGPNGAFISRFGQYTTFLNGKGKLLTDSVLYPIPLTHSDTKYPEYLLEFDSNIAEQMLERLAAHRLASRIKLELTPNLNCFDALIQFKAMDPTGSNPWIDNLLDPMSSLKTPVDALLFTQSVVDSLFHQSSRGKIVGMFVDKRFERLVYKYGNAPQVFRIVTTSDVNDLGSIFNTKTFPFEFDIVESSESSGAFKKLRMQNGFIDGMSDVQPETILPLELNFDYIPNVISENKGCYIGQELTARTISTGILRKRAIPVALTEKVDLGKGYLEVDLDEKYDALFKNQNTQQTTSSPFGSATAAKKRKRPVGTLISHEGDLGLVVLRTEYFPLAFEKDSGNNEKFYITHNDKRIGITPIKPLWYDEWKQSQ</sequence>
<name>J7S688_HUIN7</name>
<reference evidence="5 6" key="1">
    <citation type="journal article" date="2011" name="Proc. Natl. Acad. Sci. U.S.A.">
        <title>Evolutionary erosion of yeast sex chromosomes by mating-type switching accidents.</title>
        <authorList>
            <person name="Gordon J.L."/>
            <person name="Armisen D."/>
            <person name="Proux-Wera E."/>
            <person name="Oheigeartaigh S.S."/>
            <person name="Byrne K.P."/>
            <person name="Wolfe K.H."/>
        </authorList>
    </citation>
    <scope>NUCLEOTIDE SEQUENCE [LARGE SCALE GENOMIC DNA]</scope>
    <source>
        <strain evidence="6">ATCC MYA-139 / BCRC 22969 / CBS 8797 / CCRC 22969 / KCTC 17520 / NBRC 10181 / NCYC 3082</strain>
    </source>
</reference>
<protein>
    <submittedName>
        <fullName evidence="5">Uncharacterized protein</fullName>
    </submittedName>
</protein>
<dbReference type="HOGENOM" id="CLU_007884_7_3_1"/>
<evidence type="ECO:0000313" key="5">
    <source>
        <dbReference type="EMBL" id="CCK70259.1"/>
    </source>
</evidence>
<dbReference type="OrthoDB" id="191995at2759"/>
<dbReference type="GO" id="GO:0016226">
    <property type="term" value="P:iron-sulfur cluster assembly"/>
    <property type="evidence" value="ECO:0007669"/>
    <property type="project" value="TreeGrafter"/>
</dbReference>
<dbReference type="NCBIfam" id="TIGR03317">
    <property type="entry name" value="ygfZ_signature"/>
    <property type="match status" value="1"/>
</dbReference>
<gene>
    <name evidence="5" type="primary">KNAG0D05210</name>
    <name evidence="5" type="ordered locus">KNAG_0D05210</name>
</gene>